<dbReference type="PROSITE" id="PS00211">
    <property type="entry name" value="ABC_TRANSPORTER_1"/>
    <property type="match status" value="1"/>
</dbReference>
<dbReference type="PROSITE" id="PS50893">
    <property type="entry name" value="ABC_TRANSPORTER_2"/>
    <property type="match status" value="1"/>
</dbReference>
<dbReference type="GO" id="GO:0005524">
    <property type="term" value="F:ATP binding"/>
    <property type="evidence" value="ECO:0007669"/>
    <property type="project" value="UniProtKB-KW"/>
</dbReference>
<dbReference type="PANTHER" id="PTHR43166">
    <property type="entry name" value="AMINO ACID IMPORT ATP-BINDING PROTEIN"/>
    <property type="match status" value="1"/>
</dbReference>
<dbReference type="InterPro" id="IPR003593">
    <property type="entry name" value="AAA+_ATPase"/>
</dbReference>
<dbReference type="Gene3D" id="3.30.70.260">
    <property type="match status" value="1"/>
</dbReference>
<evidence type="ECO:0000256" key="3">
    <source>
        <dbReference type="ARBA" id="ARBA00022741"/>
    </source>
</evidence>
<keyword evidence="2" id="KW-1003">Cell membrane</keyword>
<dbReference type="SUPFAM" id="SSF52540">
    <property type="entry name" value="P-loop containing nucleoside triphosphate hydrolases"/>
    <property type="match status" value="1"/>
</dbReference>
<dbReference type="HOGENOM" id="CLU_000604_1_3_11"/>
<gene>
    <name evidence="9" type="ordered locus">Snas_1774</name>
</gene>
<dbReference type="KEGG" id="sna:Snas_1774"/>
<evidence type="ECO:0000256" key="1">
    <source>
        <dbReference type="ARBA" id="ARBA00022448"/>
    </source>
</evidence>
<dbReference type="AlphaFoldDB" id="D3PYA4"/>
<keyword evidence="1" id="KW-0813">Transport</keyword>
<dbReference type="SUPFAM" id="SSF55021">
    <property type="entry name" value="ACT-like"/>
    <property type="match status" value="1"/>
</dbReference>
<feature type="domain" description="ABC transporter" evidence="8">
    <location>
        <begin position="2"/>
        <end position="237"/>
    </location>
</feature>
<sequence>MISLSKVSKRFGSTRAVDDVSLDVPAATIHGVLGRSGAGKSTLLRVVNLLEPPDSGTVTVAGRDLGTLTPAGLRDARARIGMVFQHFHLLHNRTVAANVELPLKLHRVERGERQRRVAELLELVGLSDQARKFPAQLSGGQRQRVAIARALALRPDVLLSDEATSALDPGTTVEILDLFVKLRDTLGLTILLITHELDVITRICDSASVMRDGKVVEHGPVAELLATPGSDLADQAFRLAAPGEGGGINVEVTFTGSAVGEPVLAALVRHFDVDASITDASVHTVAQGTVGRLRLRLPQSAASEKAAAWLSEQGYGVRRI</sequence>
<organism evidence="9 10">
    <name type="scientific">Stackebrandtia nassauensis (strain DSM 44728 / CIP 108903 / NRRL B-16338 / NBRC 102104 / LLR-40K-21)</name>
    <dbReference type="NCBI Taxonomy" id="446470"/>
    <lineage>
        <taxon>Bacteria</taxon>
        <taxon>Bacillati</taxon>
        <taxon>Actinomycetota</taxon>
        <taxon>Actinomycetes</taxon>
        <taxon>Glycomycetales</taxon>
        <taxon>Glycomycetaceae</taxon>
        <taxon>Stackebrandtia</taxon>
    </lineage>
</organism>
<dbReference type="Pfam" id="PF09383">
    <property type="entry name" value="NIL"/>
    <property type="match status" value="1"/>
</dbReference>
<evidence type="ECO:0000256" key="6">
    <source>
        <dbReference type="ARBA" id="ARBA00022970"/>
    </source>
</evidence>
<keyword evidence="6" id="KW-0029">Amino-acid transport</keyword>
<dbReference type="STRING" id="446470.Snas_1774"/>
<dbReference type="GO" id="GO:0016887">
    <property type="term" value="F:ATP hydrolysis activity"/>
    <property type="evidence" value="ECO:0007669"/>
    <property type="project" value="InterPro"/>
</dbReference>
<dbReference type="SMART" id="SM00930">
    <property type="entry name" value="NIL"/>
    <property type="match status" value="1"/>
</dbReference>
<dbReference type="InterPro" id="IPR045865">
    <property type="entry name" value="ACT-like_dom_sf"/>
</dbReference>
<dbReference type="InterPro" id="IPR018449">
    <property type="entry name" value="NIL_domain"/>
</dbReference>
<evidence type="ECO:0000256" key="4">
    <source>
        <dbReference type="ARBA" id="ARBA00022840"/>
    </source>
</evidence>
<evidence type="ECO:0000256" key="5">
    <source>
        <dbReference type="ARBA" id="ARBA00022967"/>
    </source>
</evidence>
<dbReference type="SMART" id="SM00382">
    <property type="entry name" value="AAA"/>
    <property type="match status" value="1"/>
</dbReference>
<dbReference type="GO" id="GO:0006865">
    <property type="term" value="P:amino acid transport"/>
    <property type="evidence" value="ECO:0007669"/>
    <property type="project" value="UniProtKB-KW"/>
</dbReference>
<dbReference type="Proteomes" id="UP000000844">
    <property type="component" value="Chromosome"/>
</dbReference>
<proteinExistence type="predicted"/>
<dbReference type="Gene3D" id="3.40.50.300">
    <property type="entry name" value="P-loop containing nucleotide triphosphate hydrolases"/>
    <property type="match status" value="1"/>
</dbReference>
<dbReference type="EMBL" id="CP001778">
    <property type="protein sequence ID" value="ADD41471.1"/>
    <property type="molecule type" value="Genomic_DNA"/>
</dbReference>
<reference evidence="9 10" key="1">
    <citation type="journal article" date="2009" name="Stand. Genomic Sci.">
        <title>Complete genome sequence of Stackebrandtia nassauensis type strain (LLR-40K-21).</title>
        <authorList>
            <person name="Munk C."/>
            <person name="Lapidus A."/>
            <person name="Copeland A."/>
            <person name="Jando M."/>
            <person name="Mayilraj S."/>
            <person name="Glavina Del Rio T."/>
            <person name="Nolan M."/>
            <person name="Chen F."/>
            <person name="Lucas S."/>
            <person name="Tice H."/>
            <person name="Cheng J.F."/>
            <person name="Han C."/>
            <person name="Detter J.C."/>
            <person name="Bruce D."/>
            <person name="Goodwin L."/>
            <person name="Chain P."/>
            <person name="Pitluck S."/>
            <person name="Goker M."/>
            <person name="Ovchinikova G."/>
            <person name="Pati A."/>
            <person name="Ivanova N."/>
            <person name="Mavromatis K."/>
            <person name="Chen A."/>
            <person name="Palaniappan K."/>
            <person name="Land M."/>
            <person name="Hauser L."/>
            <person name="Chang Y.J."/>
            <person name="Jeffries C.D."/>
            <person name="Bristow J."/>
            <person name="Eisen J.A."/>
            <person name="Markowitz V."/>
            <person name="Hugenholtz P."/>
            <person name="Kyrpides N.C."/>
            <person name="Klenk H.P."/>
        </authorList>
    </citation>
    <scope>NUCLEOTIDE SEQUENCE [LARGE SCALE GENOMIC DNA]</scope>
    <source>
        <strain evidence="10">DSM 44728 / CIP 108903 / NRRL B-16338 / NBRC 102104 / LLR-40K-21</strain>
    </source>
</reference>
<evidence type="ECO:0000313" key="10">
    <source>
        <dbReference type="Proteomes" id="UP000000844"/>
    </source>
</evidence>
<accession>D3PYA4</accession>
<dbReference type="Pfam" id="PF00005">
    <property type="entry name" value="ABC_tran"/>
    <property type="match status" value="1"/>
</dbReference>
<name>D3PYA4_STANL</name>
<dbReference type="InterPro" id="IPR003439">
    <property type="entry name" value="ABC_transporter-like_ATP-bd"/>
</dbReference>
<evidence type="ECO:0000313" key="9">
    <source>
        <dbReference type="EMBL" id="ADD41471.1"/>
    </source>
</evidence>
<keyword evidence="3" id="KW-0547">Nucleotide-binding</keyword>
<evidence type="ECO:0000259" key="8">
    <source>
        <dbReference type="PROSITE" id="PS50893"/>
    </source>
</evidence>
<dbReference type="eggNOG" id="COG1135">
    <property type="taxonomic scope" value="Bacteria"/>
</dbReference>
<dbReference type="InterPro" id="IPR027417">
    <property type="entry name" value="P-loop_NTPase"/>
</dbReference>
<keyword evidence="5" id="KW-1278">Translocase</keyword>
<dbReference type="InterPro" id="IPR050086">
    <property type="entry name" value="MetN_ABC_transporter-like"/>
</dbReference>
<dbReference type="PANTHER" id="PTHR43166:SF30">
    <property type="entry name" value="METHIONINE IMPORT ATP-BINDING PROTEIN METN"/>
    <property type="match status" value="1"/>
</dbReference>
<keyword evidence="10" id="KW-1185">Reference proteome</keyword>
<dbReference type="OrthoDB" id="4398079at2"/>
<keyword evidence="7" id="KW-0472">Membrane</keyword>
<evidence type="ECO:0000256" key="7">
    <source>
        <dbReference type="ARBA" id="ARBA00023136"/>
    </source>
</evidence>
<keyword evidence="4" id="KW-0067">ATP-binding</keyword>
<evidence type="ECO:0000256" key="2">
    <source>
        <dbReference type="ARBA" id="ARBA00022475"/>
    </source>
</evidence>
<protein>
    <submittedName>
        <fullName evidence="9">ABC transporter related protein</fullName>
    </submittedName>
</protein>
<dbReference type="InterPro" id="IPR017871">
    <property type="entry name" value="ABC_transporter-like_CS"/>
</dbReference>